<proteinExistence type="predicted"/>
<gene>
    <name evidence="1" type="ORF">QFC20_007037</name>
</gene>
<organism evidence="1 2">
    <name type="scientific">Naganishia adeliensis</name>
    <dbReference type="NCBI Taxonomy" id="92952"/>
    <lineage>
        <taxon>Eukaryota</taxon>
        <taxon>Fungi</taxon>
        <taxon>Dikarya</taxon>
        <taxon>Basidiomycota</taxon>
        <taxon>Agaricomycotina</taxon>
        <taxon>Tremellomycetes</taxon>
        <taxon>Filobasidiales</taxon>
        <taxon>Filobasidiaceae</taxon>
        <taxon>Naganishia</taxon>
    </lineage>
</organism>
<keyword evidence="2" id="KW-1185">Reference proteome</keyword>
<evidence type="ECO:0000313" key="1">
    <source>
        <dbReference type="EMBL" id="KAJ9093824.1"/>
    </source>
</evidence>
<reference evidence="1" key="1">
    <citation type="submission" date="2023-04" db="EMBL/GenBank/DDBJ databases">
        <title>Draft Genome sequencing of Naganishia species isolated from polar environments using Oxford Nanopore Technology.</title>
        <authorList>
            <person name="Leo P."/>
            <person name="Venkateswaran K."/>
        </authorList>
    </citation>
    <scope>NUCLEOTIDE SEQUENCE</scope>
    <source>
        <strain evidence="1">MNA-CCFEE 5262</strain>
    </source>
</reference>
<accession>A0ACC2V4B4</accession>
<sequence>MPFLGRLFRIRASRLPLFALALLAIYTFYSLLSPSSSDSSSLPTWLGGKPEIIDQHLLNFDMYPDITKNGRKNAHIEDLTASMERSHEIQDDDIEDEESGAGLMGNLANWFASSNTNKQKANEVSWDLDEVAQAHHQVGKLEFSPRDGLIRGWKYDKLKSKPGKKTDANIQPGTRTTHPIEVLMAENGKRWNHFLARQSSTLEEAFAEYARRYKRLPPKGFDKWWQFCVDNEVKIVDDYNQINHDIEPFLALSPEFFRERVRELDGTQFTYSASIGPTIEPKLSGPRGDATRAKQFLALIAPLSSLLPTDITMVASDHDLGSWILGQDQRDLALARVHAALEEHAEDGKVGFGLNDVRYLGGSELKHLENRNRNGVKGWFSACDENSPARGRDRVMENRIREIEGLPPLPEPATPAFVKDVRPGFDWCKNPEIKRIHGTMSFDFTRETMLRPIFVLSKHMRNNEFLFPPMEAYDNATDAAALKKYKPWTEKTINKVFWRGSSTGDSYSKRKGDAQYDWRNQHRTRLALMSQNKTGEAEIWVNRHGTWEPESWSVEKLNDMYLDIGLTGKPHQCNKDDGTCDEMAKEIEFKDRVSPEKAADYKYVLDVDGNGWSSRFSRLLMSGSVVIKHTLFPEWHYDYLTPWVHFIPMQLDYSDLYNIMAFFVGTPDGRMKGRDDLARQIAEQGRRFRLEHWRWEDMQAYMFRLLLEYARLGADDRDAFSFTLDKSSGEL</sequence>
<name>A0ACC2V4B4_9TREE</name>
<evidence type="ECO:0000313" key="2">
    <source>
        <dbReference type="Proteomes" id="UP001230649"/>
    </source>
</evidence>
<protein>
    <submittedName>
        <fullName evidence="1">Uncharacterized protein</fullName>
    </submittedName>
</protein>
<comment type="caution">
    <text evidence="1">The sequence shown here is derived from an EMBL/GenBank/DDBJ whole genome shotgun (WGS) entry which is preliminary data.</text>
</comment>
<dbReference type="EMBL" id="JASBWS010000147">
    <property type="protein sequence ID" value="KAJ9093824.1"/>
    <property type="molecule type" value="Genomic_DNA"/>
</dbReference>
<dbReference type="Proteomes" id="UP001230649">
    <property type="component" value="Unassembled WGS sequence"/>
</dbReference>